<keyword evidence="1" id="KW-0812">Transmembrane</keyword>
<feature type="transmembrane region" description="Helical" evidence="1">
    <location>
        <begin position="276"/>
        <end position="297"/>
    </location>
</feature>
<organism evidence="3">
    <name type="scientific">Caenorhabditis remanei</name>
    <name type="common">Caenorhabditis vulgaris</name>
    <dbReference type="NCBI Taxonomy" id="31234"/>
    <lineage>
        <taxon>Eukaryota</taxon>
        <taxon>Metazoa</taxon>
        <taxon>Ecdysozoa</taxon>
        <taxon>Nematoda</taxon>
        <taxon>Chromadorea</taxon>
        <taxon>Rhabditida</taxon>
        <taxon>Rhabditina</taxon>
        <taxon>Rhabditomorpha</taxon>
        <taxon>Rhabditoidea</taxon>
        <taxon>Rhabditidae</taxon>
        <taxon>Peloderinae</taxon>
        <taxon>Caenorhabditis</taxon>
    </lineage>
</organism>
<dbReference type="OrthoDB" id="5806095at2759"/>
<dbReference type="Gene3D" id="1.20.1070.10">
    <property type="entry name" value="Rhodopsin 7-helix transmembrane proteins"/>
    <property type="match status" value="1"/>
</dbReference>
<feature type="transmembrane region" description="Helical" evidence="1">
    <location>
        <begin position="57"/>
        <end position="78"/>
    </location>
</feature>
<dbReference type="AlphaFoldDB" id="E3LPA4"/>
<proteinExistence type="predicted"/>
<dbReference type="Proteomes" id="UP000008281">
    <property type="component" value="Unassembled WGS sequence"/>
</dbReference>
<evidence type="ECO:0000313" key="2">
    <source>
        <dbReference type="EMBL" id="EFP05693.1"/>
    </source>
</evidence>
<protein>
    <submittedName>
        <fullName evidence="2">CRE-SRV-8 protein</fullName>
    </submittedName>
</protein>
<dbReference type="OMA" id="WFLIAET"/>
<keyword evidence="1" id="KW-1133">Transmembrane helix</keyword>
<dbReference type="SUPFAM" id="SSF81321">
    <property type="entry name" value="Family A G protein-coupled receptor-like"/>
    <property type="match status" value="1"/>
</dbReference>
<keyword evidence="3" id="KW-1185">Reference proteome</keyword>
<keyword evidence="1" id="KW-0472">Membrane</keyword>
<dbReference type="InterPro" id="IPR019426">
    <property type="entry name" value="7TM_GPCR_serpentine_rcpt_Srv"/>
</dbReference>
<dbReference type="EMBL" id="DS268412">
    <property type="protein sequence ID" value="EFP05693.1"/>
    <property type="molecule type" value="Genomic_DNA"/>
</dbReference>
<dbReference type="InParanoid" id="E3LPA4"/>
<dbReference type="FunCoup" id="E3LPA4">
    <property type="interactions" value="1"/>
</dbReference>
<feature type="transmembrane region" description="Helical" evidence="1">
    <location>
        <begin position="141"/>
        <end position="159"/>
    </location>
</feature>
<gene>
    <name evidence="2" type="primary">Cre-srv-8</name>
    <name evidence="2" type="ORF">CRE_27555</name>
</gene>
<dbReference type="Pfam" id="PF10323">
    <property type="entry name" value="7TM_GPCR_Srv"/>
    <property type="match status" value="1"/>
</dbReference>
<dbReference type="eggNOG" id="ENOG502TGCG">
    <property type="taxonomic scope" value="Eukaryota"/>
</dbReference>
<feature type="transmembrane region" description="Helical" evidence="1">
    <location>
        <begin position="185"/>
        <end position="211"/>
    </location>
</feature>
<evidence type="ECO:0000313" key="3">
    <source>
        <dbReference type="Proteomes" id="UP000008281"/>
    </source>
</evidence>
<name>E3LPA4_CAERE</name>
<feature type="transmembrane region" description="Helical" evidence="1">
    <location>
        <begin position="98"/>
        <end position="120"/>
    </location>
</feature>
<reference evidence="2" key="1">
    <citation type="submission" date="2007-07" db="EMBL/GenBank/DDBJ databases">
        <title>PCAP assembly of the Caenorhabditis remanei genome.</title>
        <authorList>
            <consortium name="The Caenorhabditis remanei Sequencing Consortium"/>
            <person name="Wilson R.K."/>
        </authorList>
    </citation>
    <scope>NUCLEOTIDE SEQUENCE [LARGE SCALE GENOMIC DNA]</scope>
    <source>
        <strain evidence="2">PB4641</strain>
    </source>
</reference>
<accession>E3LPA4</accession>
<sequence length="332" mass="38397">MNNVVYDNFPAWFLIAESLSLVILLAITVVSFAVYFVEIQILFTSRNTTFKGPFYRLMFVGIMVDMTSAINLFVLQIIPAREWISFFYFTNESWLGAIFYAITYGGRCVQGATATILSFCRVSAVCFPMFYQKLSYAKYTYTMQAIQLSGAVAAVFLLLPREYKYVNENGGYYSAFVNNEFRKPFYNFVAVLEVFFVLAIVVNNLVTYITYKLKKKSASKRNSVSGSQYLMNKEKQKRESSLDKMTVIVCCVELLYFAFVVYSLQINQSMNKRVFYFLYNILCVIYSTFSAWMLLLFSRPITIQFRQRILKLGSKRSTRSFSISVQGSRDNK</sequence>
<feature type="transmembrane region" description="Helical" evidence="1">
    <location>
        <begin position="245"/>
        <end position="264"/>
    </location>
</feature>
<dbReference type="PANTHER" id="PTHR31748">
    <property type="entry name" value="SERPENTINE RECEPTOR, CLASS V"/>
    <property type="match status" value="1"/>
</dbReference>
<evidence type="ECO:0000256" key="1">
    <source>
        <dbReference type="SAM" id="Phobius"/>
    </source>
</evidence>
<feature type="transmembrane region" description="Helical" evidence="1">
    <location>
        <begin position="12"/>
        <end position="37"/>
    </location>
</feature>
<dbReference type="HOGENOM" id="CLU_072407_0_0_1"/>
<dbReference type="PANTHER" id="PTHR31748:SF1">
    <property type="entry name" value="SERPENTINE RECEPTOR, CLASS V"/>
    <property type="match status" value="1"/>
</dbReference>